<protein>
    <submittedName>
        <fullName evidence="2">Uncharacterized protein</fullName>
    </submittedName>
</protein>
<dbReference type="GeneID" id="96083383"/>
<keyword evidence="3" id="KW-1185">Reference proteome</keyword>
<organism evidence="2 3">
    <name type="scientific">Alternaria dauci</name>
    <dbReference type="NCBI Taxonomy" id="48095"/>
    <lineage>
        <taxon>Eukaryota</taxon>
        <taxon>Fungi</taxon>
        <taxon>Dikarya</taxon>
        <taxon>Ascomycota</taxon>
        <taxon>Pezizomycotina</taxon>
        <taxon>Dothideomycetes</taxon>
        <taxon>Pleosporomycetidae</taxon>
        <taxon>Pleosporales</taxon>
        <taxon>Pleosporineae</taxon>
        <taxon>Pleosporaceae</taxon>
        <taxon>Alternaria</taxon>
        <taxon>Alternaria sect. Porri</taxon>
    </lineage>
</organism>
<dbReference type="EMBL" id="JBHGVX010000002">
    <property type="protein sequence ID" value="KAL1799024.1"/>
    <property type="molecule type" value="Genomic_DNA"/>
</dbReference>
<dbReference type="Proteomes" id="UP001578633">
    <property type="component" value="Chromosome 2"/>
</dbReference>
<evidence type="ECO:0000313" key="3">
    <source>
        <dbReference type="Proteomes" id="UP001578633"/>
    </source>
</evidence>
<evidence type="ECO:0000256" key="1">
    <source>
        <dbReference type="SAM" id="SignalP"/>
    </source>
</evidence>
<comment type="caution">
    <text evidence="2">The sequence shown here is derived from an EMBL/GenBank/DDBJ whole genome shotgun (WGS) entry which is preliminary data.</text>
</comment>
<proteinExistence type="predicted"/>
<name>A0ABR3UTM3_9PLEO</name>
<dbReference type="RefSeq" id="XP_069309608.1">
    <property type="nucleotide sequence ID" value="XM_069449873.1"/>
</dbReference>
<gene>
    <name evidence="2" type="ORF">ACET3X_003061</name>
</gene>
<accession>A0ABR3UTM3</accession>
<evidence type="ECO:0000313" key="2">
    <source>
        <dbReference type="EMBL" id="KAL1799024.1"/>
    </source>
</evidence>
<keyword evidence="1" id="KW-0732">Signal</keyword>
<reference evidence="2 3" key="1">
    <citation type="submission" date="2024-09" db="EMBL/GenBank/DDBJ databases">
        <title>T2T genomes of carrot and Alternaria dauci and their utility for understanding host-pathogen interaction during carrot leaf blight disease.</title>
        <authorList>
            <person name="Liu W."/>
            <person name="Xu S."/>
            <person name="Ou C."/>
            <person name="Liu X."/>
            <person name="Zhuang F."/>
            <person name="Deng X.W."/>
        </authorList>
    </citation>
    <scope>NUCLEOTIDE SEQUENCE [LARGE SCALE GENOMIC DNA]</scope>
    <source>
        <strain evidence="2 3">A2016</strain>
    </source>
</reference>
<sequence>MLSSTSLQAALLACLAATTLAVPTSLTTAESLVSREPANPVEKRDTWCISWYRDVGCEDLLGTRCGGDDGETQPCAPIGFRDGIVVKSIDWQPISGTFLSLTETEQCGTSFPIQMFSDQDNGCSAIIYDMKYYGVTKQD</sequence>
<feature type="signal peptide" evidence="1">
    <location>
        <begin position="1"/>
        <end position="21"/>
    </location>
</feature>
<feature type="chain" id="PRO_5045752632" evidence="1">
    <location>
        <begin position="22"/>
        <end position="139"/>
    </location>
</feature>